<accession>A0ABD1ARP9</accession>
<evidence type="ECO:0000313" key="10">
    <source>
        <dbReference type="Proteomes" id="UP001558713"/>
    </source>
</evidence>
<reference evidence="8 10" key="1">
    <citation type="submission" date="2024-04" db="EMBL/GenBank/DDBJ databases">
        <title>Genome assembly C_amara_ONT_v2.</title>
        <authorList>
            <person name="Yant L."/>
            <person name="Moore C."/>
            <person name="Slenker M."/>
        </authorList>
    </citation>
    <scope>NUCLEOTIDE SEQUENCE [LARGE SCALE GENOMIC DNA]</scope>
    <source>
        <tissue evidence="8">Leaf</tissue>
    </source>
</reference>
<evidence type="ECO:0000256" key="2">
    <source>
        <dbReference type="ARBA" id="ARBA00005416"/>
    </source>
</evidence>
<dbReference type="AlphaFoldDB" id="A0ABD1ARP9"/>
<gene>
    <name evidence="8" type="ORF">V5N11_010486</name>
    <name evidence="9" type="ORF">V5N11_019537</name>
</gene>
<protein>
    <submittedName>
        <fullName evidence="8">Protein CLAVATA 3</fullName>
    </submittedName>
</protein>
<keyword evidence="4 7" id="KW-0732">Signal</keyword>
<feature type="chain" id="PRO_5044723196" evidence="7">
    <location>
        <begin position="21"/>
        <end position="94"/>
    </location>
</feature>
<dbReference type="GO" id="GO:0030154">
    <property type="term" value="P:cell differentiation"/>
    <property type="evidence" value="ECO:0007669"/>
    <property type="project" value="UniProtKB-KW"/>
</dbReference>
<keyword evidence="3" id="KW-0964">Secreted</keyword>
<keyword evidence="5" id="KW-0221">Differentiation</keyword>
<dbReference type="PANTHER" id="PTHR36349">
    <property type="entry name" value="PROTEIN CLAVATA 3"/>
    <property type="match status" value="1"/>
</dbReference>
<sequence>MDSRSMVLLVLFCLMFLHEASDITHAHAHVYELPNRKMIMMKKESKWGQSNEEEEEKKKGLGINEELRMVPSGPDPLHHHVNPPRQPRNHFHLP</sequence>
<feature type="signal peptide" evidence="7">
    <location>
        <begin position="1"/>
        <end position="20"/>
    </location>
</feature>
<dbReference type="Proteomes" id="UP001558713">
    <property type="component" value="Unassembled WGS sequence"/>
</dbReference>
<name>A0ABD1ARP9_CARAN</name>
<dbReference type="EMBL" id="JBANAX010000016">
    <property type="protein sequence ID" value="KAL1225850.1"/>
    <property type="molecule type" value="Genomic_DNA"/>
</dbReference>
<dbReference type="GO" id="GO:0005576">
    <property type="term" value="C:extracellular region"/>
    <property type="evidence" value="ECO:0007669"/>
    <property type="project" value="UniProtKB-SubCell"/>
</dbReference>
<evidence type="ECO:0000256" key="4">
    <source>
        <dbReference type="ARBA" id="ARBA00022729"/>
    </source>
</evidence>
<evidence type="ECO:0000256" key="1">
    <source>
        <dbReference type="ARBA" id="ARBA00004613"/>
    </source>
</evidence>
<dbReference type="EMBL" id="JBANAX010000436">
    <property type="protein sequence ID" value="KAL1208806.1"/>
    <property type="molecule type" value="Genomic_DNA"/>
</dbReference>
<dbReference type="InterPro" id="IPR044962">
    <property type="entry name" value="CLV3/ESR"/>
</dbReference>
<evidence type="ECO:0000256" key="6">
    <source>
        <dbReference type="SAM" id="MobiDB-lite"/>
    </source>
</evidence>
<comment type="similarity">
    <text evidence="2">Belongs to the CLV3/ESR signal peptide family.</text>
</comment>
<feature type="region of interest" description="Disordered" evidence="6">
    <location>
        <begin position="44"/>
        <end position="94"/>
    </location>
</feature>
<comment type="caution">
    <text evidence="8">The sequence shown here is derived from an EMBL/GenBank/DDBJ whole genome shotgun (WGS) entry which is preliminary data.</text>
</comment>
<dbReference type="PANTHER" id="PTHR36349:SF2">
    <property type="entry name" value="PROTEIN CLAVATA 3"/>
    <property type="match status" value="1"/>
</dbReference>
<evidence type="ECO:0000313" key="9">
    <source>
        <dbReference type="EMBL" id="KAL1225850.1"/>
    </source>
</evidence>
<proteinExistence type="inferred from homology"/>
<organism evidence="8 10">
    <name type="scientific">Cardamine amara subsp. amara</name>
    <dbReference type="NCBI Taxonomy" id="228776"/>
    <lineage>
        <taxon>Eukaryota</taxon>
        <taxon>Viridiplantae</taxon>
        <taxon>Streptophyta</taxon>
        <taxon>Embryophyta</taxon>
        <taxon>Tracheophyta</taxon>
        <taxon>Spermatophyta</taxon>
        <taxon>Magnoliopsida</taxon>
        <taxon>eudicotyledons</taxon>
        <taxon>Gunneridae</taxon>
        <taxon>Pentapetalae</taxon>
        <taxon>rosids</taxon>
        <taxon>malvids</taxon>
        <taxon>Brassicales</taxon>
        <taxon>Brassicaceae</taxon>
        <taxon>Cardamineae</taxon>
        <taxon>Cardamine</taxon>
    </lineage>
</organism>
<evidence type="ECO:0000313" key="8">
    <source>
        <dbReference type="EMBL" id="KAL1208806.1"/>
    </source>
</evidence>
<evidence type="ECO:0000256" key="5">
    <source>
        <dbReference type="ARBA" id="ARBA00022782"/>
    </source>
</evidence>
<evidence type="ECO:0000256" key="7">
    <source>
        <dbReference type="SAM" id="SignalP"/>
    </source>
</evidence>
<keyword evidence="10" id="KW-1185">Reference proteome</keyword>
<evidence type="ECO:0000256" key="3">
    <source>
        <dbReference type="ARBA" id="ARBA00022525"/>
    </source>
</evidence>
<feature type="compositionally biased region" description="Basic residues" evidence="6">
    <location>
        <begin position="79"/>
        <end position="94"/>
    </location>
</feature>
<comment type="subcellular location">
    <subcellularLocation>
        <location evidence="1">Secreted</location>
    </subcellularLocation>
</comment>